<evidence type="ECO:0000313" key="1">
    <source>
        <dbReference type="EMBL" id="MFC3108407.1"/>
    </source>
</evidence>
<reference evidence="2" key="1">
    <citation type="journal article" date="2019" name="Int. J. Syst. Evol. Microbiol.">
        <title>The Global Catalogue of Microorganisms (GCM) 10K type strain sequencing project: providing services to taxonomists for standard genome sequencing and annotation.</title>
        <authorList>
            <consortium name="The Broad Institute Genomics Platform"/>
            <consortium name="The Broad Institute Genome Sequencing Center for Infectious Disease"/>
            <person name="Wu L."/>
            <person name="Ma J."/>
        </authorList>
    </citation>
    <scope>NUCLEOTIDE SEQUENCE [LARGE SCALE GENOMIC DNA]</scope>
    <source>
        <strain evidence="2">KCTC 42986</strain>
    </source>
</reference>
<dbReference type="Pfam" id="PF14367">
    <property type="entry name" value="DUF4411"/>
    <property type="match status" value="1"/>
</dbReference>
<proteinExistence type="predicted"/>
<dbReference type="RefSeq" id="WP_390327714.1">
    <property type="nucleotide sequence ID" value="NZ_JBHRTP010000031.1"/>
</dbReference>
<dbReference type="InterPro" id="IPR016541">
    <property type="entry name" value="UCP008505"/>
</dbReference>
<name>A0ABV7F3K6_9BURK</name>
<evidence type="ECO:0000313" key="2">
    <source>
        <dbReference type="Proteomes" id="UP001595530"/>
    </source>
</evidence>
<dbReference type="Proteomes" id="UP001595530">
    <property type="component" value="Unassembled WGS sequence"/>
</dbReference>
<dbReference type="EMBL" id="JBHRTP010000031">
    <property type="protein sequence ID" value="MFC3108407.1"/>
    <property type="molecule type" value="Genomic_DNA"/>
</dbReference>
<gene>
    <name evidence="1" type="ORF">ACFOFO_10605</name>
</gene>
<sequence length="172" mass="19862">MLYLLDASVLITANNSYYPVDQIPEYWEWLLHMGQSGRVKIPLEIFEEIKDGPKDAEKDLLFSWIQQDESKKALILDEQVDIANVQTVVITGYGADLTDDEVEQIGRDPFLVAHAMTHKEDRCVVTVEVSKPSKKRHNRHLPDVCKEVGVHWCDPFVLNRDLGFRTNWKKRA</sequence>
<accession>A0ABV7F3K6</accession>
<comment type="caution">
    <text evidence="1">The sequence shown here is derived from an EMBL/GenBank/DDBJ whole genome shotgun (WGS) entry which is preliminary data.</text>
</comment>
<organism evidence="1 2">
    <name type="scientific">Undibacterium arcticum</name>
    <dbReference type="NCBI Taxonomy" id="1762892"/>
    <lineage>
        <taxon>Bacteria</taxon>
        <taxon>Pseudomonadati</taxon>
        <taxon>Pseudomonadota</taxon>
        <taxon>Betaproteobacteria</taxon>
        <taxon>Burkholderiales</taxon>
        <taxon>Oxalobacteraceae</taxon>
        <taxon>Undibacterium</taxon>
    </lineage>
</organism>
<protein>
    <submittedName>
        <fullName evidence="1">DUF4411 family protein</fullName>
    </submittedName>
</protein>
<keyword evidence="2" id="KW-1185">Reference proteome</keyword>